<dbReference type="InterPro" id="IPR012337">
    <property type="entry name" value="RNaseH-like_sf"/>
</dbReference>
<keyword evidence="2" id="KW-1185">Reference proteome</keyword>
<evidence type="ECO:0000313" key="1">
    <source>
        <dbReference type="Ensembl" id="ENSGALP00010020626.1"/>
    </source>
</evidence>
<dbReference type="GeneTree" id="ENSGT01070000254195"/>
<dbReference type="Proteomes" id="UP000000539">
    <property type="component" value="Chromosome 4"/>
</dbReference>
<reference evidence="1" key="1">
    <citation type="submission" date="2020-11" db="EMBL/GenBank/DDBJ databases">
        <title>Gallus gallus (Chicken) genome, bGalGal1, GRCg7b, maternal haplotype autosomes + Z &amp; W.</title>
        <authorList>
            <person name="Warren W."/>
            <person name="Formenti G."/>
            <person name="Fedrigo O."/>
            <person name="Haase B."/>
            <person name="Mountcastle J."/>
            <person name="Balacco J."/>
            <person name="Tracey A."/>
            <person name="Schneider V."/>
            <person name="Okimoto R."/>
            <person name="Cheng H."/>
            <person name="Hawken R."/>
            <person name="Howe K."/>
            <person name="Jarvis E.D."/>
        </authorList>
    </citation>
    <scope>NUCLEOTIDE SEQUENCE [LARGE SCALE GENOMIC DNA]</scope>
    <source>
        <strain evidence="1">Broiler</strain>
    </source>
</reference>
<dbReference type="Gene3D" id="3.30.420.10">
    <property type="entry name" value="Ribonuclease H-like superfamily/Ribonuclease H"/>
    <property type="match status" value="1"/>
</dbReference>
<reference evidence="1" key="3">
    <citation type="submission" date="2025-09" db="UniProtKB">
        <authorList>
            <consortium name="Ensembl"/>
        </authorList>
    </citation>
    <scope>IDENTIFICATION</scope>
    <source>
        <strain evidence="1">broiler</strain>
    </source>
</reference>
<dbReference type="GlyGen" id="A0A8V0YRF5">
    <property type="glycosylation" value="1 site"/>
</dbReference>
<sequence>MRSRSGYEVSQQKAQLIKEKEGTNLLNTQDSNATSKPAACDYMETVPVGQTYRKNHWMMQRIPGFIDGSRFVIQGNCKAGYAVTATDQVIEAKPLPVGTSAQKAEITALTRTLNIWTDAKYAFGAVPTHDTIWKEQGLLIHKENKSMM</sequence>
<dbReference type="SUPFAM" id="SSF53098">
    <property type="entry name" value="Ribonuclease H-like"/>
    <property type="match status" value="1"/>
</dbReference>
<reference evidence="1" key="2">
    <citation type="submission" date="2025-08" db="UniProtKB">
        <authorList>
            <consortium name="Ensembl"/>
        </authorList>
    </citation>
    <scope>IDENTIFICATION</scope>
    <source>
        <strain evidence="1">broiler</strain>
    </source>
</reference>
<dbReference type="InterPro" id="IPR036397">
    <property type="entry name" value="RNaseH_sf"/>
</dbReference>
<protein>
    <recommendedName>
        <fullName evidence="3">RNase H type-1 domain-containing protein</fullName>
    </recommendedName>
</protein>
<evidence type="ECO:0000313" key="2">
    <source>
        <dbReference type="Proteomes" id="UP000000539"/>
    </source>
</evidence>
<dbReference type="AlphaFoldDB" id="A0A8V0YRF5"/>
<accession>A0A8V0YRF5</accession>
<evidence type="ECO:0008006" key="3">
    <source>
        <dbReference type="Google" id="ProtNLM"/>
    </source>
</evidence>
<proteinExistence type="predicted"/>
<dbReference type="GO" id="GO:0003676">
    <property type="term" value="F:nucleic acid binding"/>
    <property type="evidence" value="ECO:0007669"/>
    <property type="project" value="InterPro"/>
</dbReference>
<name>A0A8V0YRF5_CHICK</name>
<dbReference type="Ensembl" id="ENSGALT00010035444.1">
    <property type="protein sequence ID" value="ENSGALP00010020626.1"/>
    <property type="gene ID" value="ENSGALG00010014753.1"/>
</dbReference>
<organism evidence="1 2">
    <name type="scientific">Gallus gallus</name>
    <name type="common">Chicken</name>
    <dbReference type="NCBI Taxonomy" id="9031"/>
    <lineage>
        <taxon>Eukaryota</taxon>
        <taxon>Metazoa</taxon>
        <taxon>Chordata</taxon>
        <taxon>Craniata</taxon>
        <taxon>Vertebrata</taxon>
        <taxon>Euteleostomi</taxon>
        <taxon>Archelosauria</taxon>
        <taxon>Archosauria</taxon>
        <taxon>Dinosauria</taxon>
        <taxon>Saurischia</taxon>
        <taxon>Theropoda</taxon>
        <taxon>Coelurosauria</taxon>
        <taxon>Aves</taxon>
        <taxon>Neognathae</taxon>
        <taxon>Galloanserae</taxon>
        <taxon>Galliformes</taxon>
        <taxon>Phasianidae</taxon>
        <taxon>Phasianinae</taxon>
        <taxon>Gallus</taxon>
    </lineage>
</organism>